<dbReference type="InterPro" id="IPR020635">
    <property type="entry name" value="Tyr_kinase_cat_dom"/>
</dbReference>
<dbReference type="InterPro" id="IPR050122">
    <property type="entry name" value="RTK"/>
</dbReference>
<dbReference type="GO" id="GO:0005524">
    <property type="term" value="F:ATP binding"/>
    <property type="evidence" value="ECO:0007669"/>
    <property type="project" value="InterPro"/>
</dbReference>
<dbReference type="PROSITE" id="PS50011">
    <property type="entry name" value="PROTEIN_KINASE_DOM"/>
    <property type="match status" value="1"/>
</dbReference>
<dbReference type="Gene3D" id="1.10.510.10">
    <property type="entry name" value="Transferase(Phosphotransferase) domain 1"/>
    <property type="match status" value="1"/>
</dbReference>
<accession>A0A6H5GFA6</accession>
<dbReference type="PANTHER" id="PTHR24416:SF617">
    <property type="entry name" value="RET ONCOGENE, ISOFORM A"/>
    <property type="match status" value="1"/>
</dbReference>
<dbReference type="InterPro" id="IPR011009">
    <property type="entry name" value="Kinase-like_dom_sf"/>
</dbReference>
<dbReference type="OrthoDB" id="8197756at2759"/>
<dbReference type="Gene3D" id="3.30.200.20">
    <property type="entry name" value="Phosphorylase Kinase, domain 1"/>
    <property type="match status" value="1"/>
</dbReference>
<dbReference type="GO" id="GO:0043235">
    <property type="term" value="C:receptor complex"/>
    <property type="evidence" value="ECO:0007669"/>
    <property type="project" value="TreeGrafter"/>
</dbReference>
<dbReference type="GO" id="GO:0004714">
    <property type="term" value="F:transmembrane receptor protein tyrosine kinase activity"/>
    <property type="evidence" value="ECO:0007669"/>
    <property type="project" value="TreeGrafter"/>
</dbReference>
<gene>
    <name evidence="2" type="ORF">NTEN_LOCUS7991</name>
</gene>
<dbReference type="SMART" id="SM00219">
    <property type="entry name" value="TyrKc"/>
    <property type="match status" value="1"/>
</dbReference>
<keyword evidence="3" id="KW-1185">Reference proteome</keyword>
<dbReference type="SUPFAM" id="SSF56112">
    <property type="entry name" value="Protein kinase-like (PK-like)"/>
    <property type="match status" value="1"/>
</dbReference>
<dbReference type="InterPro" id="IPR001245">
    <property type="entry name" value="Ser-Thr/Tyr_kinase_cat_dom"/>
</dbReference>
<name>A0A6H5GFA6_9HEMI</name>
<dbReference type="Proteomes" id="UP000479000">
    <property type="component" value="Unassembled WGS sequence"/>
</dbReference>
<feature type="domain" description="Protein kinase" evidence="1">
    <location>
        <begin position="107"/>
        <end position="351"/>
    </location>
</feature>
<dbReference type="AlphaFoldDB" id="A0A6H5GFA6"/>
<reference evidence="2 3" key="1">
    <citation type="submission" date="2020-02" db="EMBL/GenBank/DDBJ databases">
        <authorList>
            <person name="Ferguson B K."/>
        </authorList>
    </citation>
    <scope>NUCLEOTIDE SEQUENCE [LARGE SCALE GENOMIC DNA]</scope>
</reference>
<dbReference type="PANTHER" id="PTHR24416">
    <property type="entry name" value="TYROSINE-PROTEIN KINASE RECEPTOR"/>
    <property type="match status" value="1"/>
</dbReference>
<dbReference type="InterPro" id="IPR000719">
    <property type="entry name" value="Prot_kinase_dom"/>
</dbReference>
<sequence>MQDPTVAFAVENGLKWLKTQKIASMKKITAQLQVEEPGFSREPQKDVHFGSEFIFDPLTRSAFEADFLFLVELTSDILDHTGLLKPRVDAGLVDPKGQGIGKLSKGVCTCDLLGYCHCGHLAALVRDVNSPRRRSREDVFYAFRPSCTKNKSAMNYNIAYGGDTLILSEMAMMDHHQQIEIDEKWEILRDNLTVEECLGEGEFGRVLKATAKDLRNLPAIFEYWLRSDNDLRWGTRNRKRSEYSIHCHPMLVHRDLAARNILLTEEKICKISDFGLTRDVYEDDTYLKQSRGRDLQDDDAQEMNITFKMELKSLTGSSVNNNRYENYSVTPNTSYDTPRMPEQVQLIQTAT</sequence>
<dbReference type="PROSITE" id="PS00109">
    <property type="entry name" value="PROTEIN_KINASE_TYR"/>
    <property type="match status" value="1"/>
</dbReference>
<evidence type="ECO:0000259" key="1">
    <source>
        <dbReference type="PROSITE" id="PS50011"/>
    </source>
</evidence>
<dbReference type="EMBL" id="CADCXU010011973">
    <property type="protein sequence ID" value="CAB0002204.1"/>
    <property type="molecule type" value="Genomic_DNA"/>
</dbReference>
<evidence type="ECO:0000313" key="2">
    <source>
        <dbReference type="EMBL" id="CAB0002204.1"/>
    </source>
</evidence>
<dbReference type="GO" id="GO:0005886">
    <property type="term" value="C:plasma membrane"/>
    <property type="evidence" value="ECO:0007669"/>
    <property type="project" value="TreeGrafter"/>
</dbReference>
<organism evidence="2 3">
    <name type="scientific">Nesidiocoris tenuis</name>
    <dbReference type="NCBI Taxonomy" id="355587"/>
    <lineage>
        <taxon>Eukaryota</taxon>
        <taxon>Metazoa</taxon>
        <taxon>Ecdysozoa</taxon>
        <taxon>Arthropoda</taxon>
        <taxon>Hexapoda</taxon>
        <taxon>Insecta</taxon>
        <taxon>Pterygota</taxon>
        <taxon>Neoptera</taxon>
        <taxon>Paraneoptera</taxon>
        <taxon>Hemiptera</taxon>
        <taxon>Heteroptera</taxon>
        <taxon>Panheteroptera</taxon>
        <taxon>Cimicomorpha</taxon>
        <taxon>Miridae</taxon>
        <taxon>Dicyphina</taxon>
        <taxon>Nesidiocoris</taxon>
    </lineage>
</organism>
<evidence type="ECO:0000313" key="3">
    <source>
        <dbReference type="Proteomes" id="UP000479000"/>
    </source>
</evidence>
<dbReference type="Pfam" id="PF07714">
    <property type="entry name" value="PK_Tyr_Ser-Thr"/>
    <property type="match status" value="1"/>
</dbReference>
<protein>
    <recommendedName>
        <fullName evidence="1">Protein kinase domain-containing protein</fullName>
    </recommendedName>
</protein>
<proteinExistence type="predicted"/>
<dbReference type="GO" id="GO:0007169">
    <property type="term" value="P:cell surface receptor protein tyrosine kinase signaling pathway"/>
    <property type="evidence" value="ECO:0007669"/>
    <property type="project" value="TreeGrafter"/>
</dbReference>
<dbReference type="InterPro" id="IPR008266">
    <property type="entry name" value="Tyr_kinase_AS"/>
</dbReference>